<accession>A0ABQ3IU94</accession>
<dbReference type="InterPro" id="IPR050400">
    <property type="entry name" value="Bact_Cytoskel_RodZ"/>
</dbReference>
<name>A0ABQ3IU94_9GAMM</name>
<evidence type="ECO:0000313" key="5">
    <source>
        <dbReference type="Proteomes" id="UP000626370"/>
    </source>
</evidence>
<evidence type="ECO:0000256" key="1">
    <source>
        <dbReference type="SAM" id="MobiDB-lite"/>
    </source>
</evidence>
<proteinExistence type="predicted"/>
<dbReference type="PANTHER" id="PTHR34475">
    <property type="match status" value="1"/>
</dbReference>
<dbReference type="InterPro" id="IPR001387">
    <property type="entry name" value="Cro/C1-type_HTH"/>
</dbReference>
<feature type="region of interest" description="Disordered" evidence="1">
    <location>
        <begin position="211"/>
        <end position="237"/>
    </location>
</feature>
<dbReference type="InterPro" id="IPR025194">
    <property type="entry name" value="RodZ-like_C"/>
</dbReference>
<dbReference type="InterPro" id="IPR010982">
    <property type="entry name" value="Lambda_DNA-bd_dom_sf"/>
</dbReference>
<organism evidence="4 5">
    <name type="scientific">Thalassotalea profundi</name>
    <dbReference type="NCBI Taxonomy" id="2036687"/>
    <lineage>
        <taxon>Bacteria</taxon>
        <taxon>Pseudomonadati</taxon>
        <taxon>Pseudomonadota</taxon>
        <taxon>Gammaproteobacteria</taxon>
        <taxon>Alteromonadales</taxon>
        <taxon>Colwelliaceae</taxon>
        <taxon>Thalassotalea</taxon>
    </lineage>
</organism>
<dbReference type="RefSeq" id="WP_189378584.1">
    <property type="nucleotide sequence ID" value="NZ_BNAH01000010.1"/>
</dbReference>
<evidence type="ECO:0000313" key="4">
    <source>
        <dbReference type="EMBL" id="GHE94528.1"/>
    </source>
</evidence>
<reference evidence="5" key="1">
    <citation type="journal article" date="2019" name="Int. J. Syst. Evol. Microbiol.">
        <title>The Global Catalogue of Microorganisms (GCM) 10K type strain sequencing project: providing services to taxonomists for standard genome sequencing and annotation.</title>
        <authorList>
            <consortium name="The Broad Institute Genomics Platform"/>
            <consortium name="The Broad Institute Genome Sequencing Center for Infectious Disease"/>
            <person name="Wu L."/>
            <person name="Ma J."/>
        </authorList>
    </citation>
    <scope>NUCLEOTIDE SEQUENCE [LARGE SCALE GENOMIC DNA]</scope>
    <source>
        <strain evidence="5">CGMCC 1.15922</strain>
    </source>
</reference>
<dbReference type="Pfam" id="PF13464">
    <property type="entry name" value="RodZ_C"/>
    <property type="match status" value="1"/>
</dbReference>
<dbReference type="CDD" id="cd00093">
    <property type="entry name" value="HTH_XRE"/>
    <property type="match status" value="1"/>
</dbReference>
<dbReference type="EMBL" id="BNAH01000010">
    <property type="protein sequence ID" value="GHE94528.1"/>
    <property type="molecule type" value="Genomic_DNA"/>
</dbReference>
<feature type="domain" description="Cytoskeleton protein RodZ-like C-terminal" evidence="3">
    <location>
        <begin position="267"/>
        <end position="337"/>
    </location>
</feature>
<dbReference type="SUPFAM" id="SSF47413">
    <property type="entry name" value="lambda repressor-like DNA-binding domains"/>
    <property type="match status" value="1"/>
</dbReference>
<evidence type="ECO:0000256" key="2">
    <source>
        <dbReference type="SAM" id="Phobius"/>
    </source>
</evidence>
<keyword evidence="2" id="KW-0812">Transmembrane</keyword>
<dbReference type="Gene3D" id="1.10.260.40">
    <property type="entry name" value="lambda repressor-like DNA-binding domains"/>
    <property type="match status" value="1"/>
</dbReference>
<keyword evidence="2" id="KW-1133">Transmembrane helix</keyword>
<feature type="transmembrane region" description="Helical" evidence="2">
    <location>
        <begin position="123"/>
        <end position="143"/>
    </location>
</feature>
<dbReference type="Pfam" id="PF13413">
    <property type="entry name" value="HTH_25"/>
    <property type="match status" value="1"/>
</dbReference>
<keyword evidence="2" id="KW-0472">Membrane</keyword>
<feature type="compositionally biased region" description="Low complexity" evidence="1">
    <location>
        <begin position="214"/>
        <end position="226"/>
    </location>
</feature>
<protein>
    <submittedName>
        <fullName evidence="4">Membrane protein</fullName>
    </submittedName>
</protein>
<dbReference type="Proteomes" id="UP000626370">
    <property type="component" value="Unassembled WGS sequence"/>
</dbReference>
<comment type="caution">
    <text evidence="4">The sequence shown here is derived from an EMBL/GenBank/DDBJ whole genome shotgun (WGS) entry which is preliminary data.</text>
</comment>
<evidence type="ECO:0000259" key="3">
    <source>
        <dbReference type="Pfam" id="PF13464"/>
    </source>
</evidence>
<keyword evidence="5" id="KW-1185">Reference proteome</keyword>
<dbReference type="PANTHER" id="PTHR34475:SF1">
    <property type="entry name" value="CYTOSKELETON PROTEIN RODZ"/>
    <property type="match status" value="1"/>
</dbReference>
<gene>
    <name evidence="4" type="primary">yfgA</name>
    <name evidence="4" type="ORF">GCM10011501_24950</name>
</gene>
<sequence>MSQNHTTTIIEEPEVTEIVGPGKLLATAREQQGLSTKDVSDRLNFRLGLVENIEKNQFDRTLPATYNRGYLKSYAKLVNISESEVLESYEKLSAVEEQDAGIQHVVLQSFSKETEKQAENNRLMWVSYLILAILVGSTLMWWLQDGKLDAIQLNNDTTEEATNATTNLGNETVTAVSETLDDNIADVAETESLPSQEFEQTIEDEAIAPENAMSSTNENNNNSTESDAVLNDTDDNTNTETAFLENLENSTSDPITEILADPVEVSFTFLGDCWVNIYDASGERIAWGIKKAEYEMKINGHPPFSITLGKPELVSIVFDGSEVDMSQFNRGNIAKFSLPLE</sequence>